<dbReference type="PANTHER" id="PTHR43780">
    <property type="entry name" value="1-AMINOCYCLOPROPANE-1-CARBOXYLATE DEAMINASE-RELATED"/>
    <property type="match status" value="1"/>
</dbReference>
<dbReference type="InterPro" id="IPR001926">
    <property type="entry name" value="TrpB-like_PALP"/>
</dbReference>
<evidence type="ECO:0000256" key="3">
    <source>
        <dbReference type="ARBA" id="ARBA00022898"/>
    </source>
</evidence>
<evidence type="ECO:0000256" key="1">
    <source>
        <dbReference type="ARBA" id="ARBA00001933"/>
    </source>
</evidence>
<accession>A0ABS8AVG0</accession>
<feature type="domain" description="Tryptophan synthase beta chain-like PALP" evidence="4">
    <location>
        <begin position="10"/>
        <end position="283"/>
    </location>
</feature>
<dbReference type="RefSeq" id="WP_226177097.1">
    <property type="nucleotide sequence ID" value="NZ_JAJADR010000004.1"/>
</dbReference>
<dbReference type="EMBL" id="JAJADR010000004">
    <property type="protein sequence ID" value="MCB2409434.1"/>
    <property type="molecule type" value="Genomic_DNA"/>
</dbReference>
<comment type="cofactor">
    <cofactor evidence="1">
        <name>pyridoxal 5'-phosphate</name>
        <dbReference type="ChEBI" id="CHEBI:597326"/>
    </cofactor>
</comment>
<proteinExistence type="inferred from homology"/>
<name>A0ABS8AVG0_9BACT</name>
<dbReference type="Proteomes" id="UP001165296">
    <property type="component" value="Unassembled WGS sequence"/>
</dbReference>
<gene>
    <name evidence="5" type="ORF">LGH74_15690</name>
</gene>
<comment type="caution">
    <text evidence="5">The sequence shown here is derived from an EMBL/GenBank/DDBJ whole genome shotgun (WGS) entry which is preliminary data.</text>
</comment>
<sequence length="306" mass="33283">MLLQELHEPIAAQRGVRLLLLRDDLTHPELPGNKWRKLKYNLAEARRQGHDTLLTFGGAFSNHIAAVAAVGRLQGFRTIGLIRGEETLPLNPTLARAGADGMSLRYLDRETYRRKQEPAFIGELLAQTGPAYVLPEGGTNALALPGCAELITELRGQTDFDTIAVACGTGGTLAGLLTGLAGQQHALGVAALKNGGFLREEINELTRAAAGRTYDNYQLLTDYHCGGYAAFSAELLGFMQEFQRRHGVLLDPIYTGKLLYAVLDQIRQGHFAAGSTVVAVHTGGLQGWQGFRQRFAARSAWWPAPH</sequence>
<evidence type="ECO:0000313" key="5">
    <source>
        <dbReference type="EMBL" id="MCB2409434.1"/>
    </source>
</evidence>
<evidence type="ECO:0000259" key="4">
    <source>
        <dbReference type="Pfam" id="PF00291"/>
    </source>
</evidence>
<dbReference type="SUPFAM" id="SSF53686">
    <property type="entry name" value="Tryptophan synthase beta subunit-like PLP-dependent enzymes"/>
    <property type="match status" value="1"/>
</dbReference>
<keyword evidence="3" id="KW-0663">Pyridoxal phosphate</keyword>
<dbReference type="PANTHER" id="PTHR43780:SF2">
    <property type="entry name" value="1-AMINOCYCLOPROPANE-1-CARBOXYLATE DEAMINASE-RELATED"/>
    <property type="match status" value="1"/>
</dbReference>
<reference evidence="5" key="1">
    <citation type="submission" date="2021-10" db="EMBL/GenBank/DDBJ databases">
        <authorList>
            <person name="Dean J.D."/>
            <person name="Kim M.K."/>
            <person name="Newey C.N."/>
            <person name="Stoker T.S."/>
            <person name="Thompson D.W."/>
            <person name="Grose J.H."/>
        </authorList>
    </citation>
    <scope>NUCLEOTIDE SEQUENCE</scope>
    <source>
        <strain evidence="5">BT178</strain>
    </source>
</reference>
<dbReference type="Pfam" id="PF00291">
    <property type="entry name" value="PALP"/>
    <property type="match status" value="1"/>
</dbReference>
<keyword evidence="6" id="KW-1185">Reference proteome</keyword>
<dbReference type="Gene3D" id="3.40.50.1100">
    <property type="match status" value="2"/>
</dbReference>
<protein>
    <submittedName>
        <fullName evidence="5">Pyridoxal-phosphate dependent enzyme</fullName>
    </submittedName>
</protein>
<dbReference type="PIRSF" id="PIRSF006278">
    <property type="entry name" value="ACCD_DCysDesulf"/>
    <property type="match status" value="1"/>
</dbReference>
<dbReference type="InterPro" id="IPR027278">
    <property type="entry name" value="ACCD_DCysDesulf"/>
</dbReference>
<evidence type="ECO:0000313" key="6">
    <source>
        <dbReference type="Proteomes" id="UP001165296"/>
    </source>
</evidence>
<comment type="similarity">
    <text evidence="2">Belongs to the ACC deaminase/D-cysteine desulfhydrase family.</text>
</comment>
<dbReference type="InterPro" id="IPR036052">
    <property type="entry name" value="TrpB-like_PALP_sf"/>
</dbReference>
<evidence type="ECO:0000256" key="2">
    <source>
        <dbReference type="ARBA" id="ARBA00008639"/>
    </source>
</evidence>
<organism evidence="5 6">
    <name type="scientific">Hymenobacter lucidus</name>
    <dbReference type="NCBI Taxonomy" id="2880930"/>
    <lineage>
        <taxon>Bacteria</taxon>
        <taxon>Pseudomonadati</taxon>
        <taxon>Bacteroidota</taxon>
        <taxon>Cytophagia</taxon>
        <taxon>Cytophagales</taxon>
        <taxon>Hymenobacteraceae</taxon>
        <taxon>Hymenobacter</taxon>
    </lineage>
</organism>